<feature type="binding site" evidence="10">
    <location>
        <position position="331"/>
    </location>
    <ligand>
        <name>substrate</name>
    </ligand>
</feature>
<feature type="binding site" evidence="10">
    <location>
        <position position="332"/>
    </location>
    <ligand>
        <name>substrate</name>
    </ligand>
</feature>
<comment type="catalytic activity">
    <reaction evidence="7 8">
        <text>UDP-alpha-D-glucose + 2 NAD(+) + H2O = UDP-alpha-D-glucuronate + 2 NADH + 3 H(+)</text>
        <dbReference type="Rhea" id="RHEA:23596"/>
        <dbReference type="ChEBI" id="CHEBI:15377"/>
        <dbReference type="ChEBI" id="CHEBI:15378"/>
        <dbReference type="ChEBI" id="CHEBI:57540"/>
        <dbReference type="ChEBI" id="CHEBI:57945"/>
        <dbReference type="ChEBI" id="CHEBI:58052"/>
        <dbReference type="ChEBI" id="CHEBI:58885"/>
        <dbReference type="EC" id="1.1.1.22"/>
    </reaction>
</comment>
<dbReference type="GO" id="GO:0051287">
    <property type="term" value="F:NAD binding"/>
    <property type="evidence" value="ECO:0007669"/>
    <property type="project" value="InterPro"/>
</dbReference>
<keyword evidence="14" id="KW-1185">Reference proteome</keyword>
<evidence type="ECO:0000313" key="14">
    <source>
        <dbReference type="Proteomes" id="UP000257317"/>
    </source>
</evidence>
<evidence type="ECO:0000256" key="11">
    <source>
        <dbReference type="PIRSR" id="PIRSR500134-3"/>
    </source>
</evidence>
<dbReference type="Pfam" id="PF03720">
    <property type="entry name" value="UDPG_MGDP_dh_C"/>
    <property type="match status" value="1"/>
</dbReference>
<evidence type="ECO:0000256" key="5">
    <source>
        <dbReference type="ARBA" id="ARBA00023002"/>
    </source>
</evidence>
<dbReference type="GO" id="GO:0003979">
    <property type="term" value="F:UDP-glucose 6-dehydrogenase activity"/>
    <property type="evidence" value="ECO:0007669"/>
    <property type="project" value="UniProtKB-EC"/>
</dbReference>
<evidence type="ECO:0000256" key="10">
    <source>
        <dbReference type="PIRSR" id="PIRSR500134-2"/>
    </source>
</evidence>
<dbReference type="Gene3D" id="3.40.50.720">
    <property type="entry name" value="NAD(P)-binding Rossmann-like Domain"/>
    <property type="match status" value="2"/>
</dbReference>
<evidence type="ECO:0000256" key="9">
    <source>
        <dbReference type="PIRSR" id="PIRSR500134-1"/>
    </source>
</evidence>
<feature type="binding site" evidence="11">
    <location>
        <position position="31"/>
    </location>
    <ligand>
        <name>NAD(+)</name>
        <dbReference type="ChEBI" id="CHEBI:57540"/>
    </ligand>
</feature>
<feature type="domain" description="UDP-glucose/GDP-mannose dehydrogenase C-terminal" evidence="12">
    <location>
        <begin position="325"/>
        <end position="413"/>
    </location>
</feature>
<dbReference type="SUPFAM" id="SSF48179">
    <property type="entry name" value="6-phosphogluconate dehydrogenase C-terminal domain-like"/>
    <property type="match status" value="1"/>
</dbReference>
<dbReference type="GO" id="GO:0006065">
    <property type="term" value="P:UDP-glucuronate biosynthetic process"/>
    <property type="evidence" value="ECO:0007669"/>
    <property type="project" value="UniProtKB-UniPathway"/>
</dbReference>
<dbReference type="InterPro" id="IPR028357">
    <property type="entry name" value="UDPglc_DH_bac"/>
</dbReference>
<dbReference type="PIRSF" id="PIRSF000124">
    <property type="entry name" value="UDPglc_GDPman_dh"/>
    <property type="match status" value="1"/>
</dbReference>
<dbReference type="SUPFAM" id="SSF52413">
    <property type="entry name" value="UDP-glucose/GDP-mannose dehydrogenase C-terminal domain"/>
    <property type="match status" value="1"/>
</dbReference>
<dbReference type="InterPro" id="IPR036220">
    <property type="entry name" value="UDP-Glc/GDP-Man_DH_C_sf"/>
</dbReference>
<dbReference type="InterPro" id="IPR014026">
    <property type="entry name" value="UDP-Glc/GDP-Man_DH_dimer"/>
</dbReference>
<keyword evidence="6 8" id="KW-0520">NAD</keyword>
<feature type="binding site" evidence="11">
    <location>
        <position position="85"/>
    </location>
    <ligand>
        <name>NAD(+)</name>
        <dbReference type="ChEBI" id="CHEBI:57540"/>
    </ligand>
</feature>
<feature type="binding site" evidence="11">
    <location>
        <position position="120"/>
    </location>
    <ligand>
        <name>NAD(+)</name>
        <dbReference type="ChEBI" id="CHEBI:57540"/>
    </ligand>
</feature>
<protein>
    <recommendedName>
        <fullName evidence="4 8">UDP-glucose 6-dehydrogenase</fullName>
        <ecNumber evidence="3 8">1.1.1.22</ecNumber>
    </recommendedName>
</protein>
<dbReference type="Proteomes" id="UP000257317">
    <property type="component" value="Unassembled WGS sequence"/>
</dbReference>
<feature type="binding site" evidence="11">
    <location>
        <position position="36"/>
    </location>
    <ligand>
        <name>NAD(+)</name>
        <dbReference type="ChEBI" id="CHEBI:57540"/>
    </ligand>
</feature>
<comment type="caution">
    <text evidence="13">The sequence shown here is derived from an EMBL/GenBank/DDBJ whole genome shotgun (WGS) entry which is preliminary data.</text>
</comment>
<accession>A0A2Z6TG11</accession>
<dbReference type="PANTHER" id="PTHR43750:SF2">
    <property type="entry name" value="UDP-GLUCOSE 6-DEHYDROGENASE"/>
    <property type="match status" value="1"/>
</dbReference>
<dbReference type="EMBL" id="BFBY01000006">
    <property type="protein sequence ID" value="GBG04992.1"/>
    <property type="molecule type" value="Genomic_DNA"/>
</dbReference>
<comment type="pathway">
    <text evidence="1">Nucleotide-sugar biosynthesis; UDP-alpha-D-glucuronate biosynthesis; UDP-alpha-D-glucuronate from UDP-alpha-D-glucose: step 1/1.</text>
</comment>
<feature type="binding site" evidence="11">
    <location>
        <position position="147"/>
    </location>
    <ligand>
        <name>NAD(+)</name>
        <dbReference type="ChEBI" id="CHEBI:57540"/>
    </ligand>
</feature>
<dbReference type="Pfam" id="PF00984">
    <property type="entry name" value="UDPG_MGDP_dh"/>
    <property type="match status" value="1"/>
</dbReference>
<feature type="active site" description="Nucleophile" evidence="9">
    <location>
        <position position="261"/>
    </location>
</feature>
<keyword evidence="5 8" id="KW-0560">Oxidoreductase</keyword>
<gene>
    <name evidence="13" type="primary">ugd</name>
    <name evidence="13" type="ORF">LrDSM24759_09060</name>
</gene>
<evidence type="ECO:0000256" key="8">
    <source>
        <dbReference type="PIRNR" id="PIRNR000124"/>
    </source>
</evidence>
<dbReference type="OrthoDB" id="9803238at2"/>
<organism evidence="13 14">
    <name type="scientific">Lactobacillus rodentium</name>
    <dbReference type="NCBI Taxonomy" id="947835"/>
    <lineage>
        <taxon>Bacteria</taxon>
        <taxon>Bacillati</taxon>
        <taxon>Bacillota</taxon>
        <taxon>Bacilli</taxon>
        <taxon>Lactobacillales</taxon>
        <taxon>Lactobacillaceae</taxon>
        <taxon>Lactobacillus</taxon>
    </lineage>
</organism>
<dbReference type="InterPro" id="IPR036291">
    <property type="entry name" value="NAD(P)-bd_dom_sf"/>
</dbReference>
<dbReference type="PIRSF" id="PIRSF500134">
    <property type="entry name" value="UDPglc_DH_bac"/>
    <property type="match status" value="1"/>
</dbReference>
<evidence type="ECO:0000259" key="12">
    <source>
        <dbReference type="SMART" id="SM00984"/>
    </source>
</evidence>
<dbReference type="RefSeq" id="WP_117118327.1">
    <property type="nucleotide sequence ID" value="NZ_BFBY01000006.1"/>
</dbReference>
<dbReference type="InterPro" id="IPR017476">
    <property type="entry name" value="UDP-Glc/GDP-Man"/>
</dbReference>
<dbReference type="UniPathway" id="UPA00038">
    <property type="reaction ID" value="UER00491"/>
</dbReference>
<dbReference type="PANTHER" id="PTHR43750">
    <property type="entry name" value="UDP-GLUCOSE 6-DEHYDROGENASE TUAD"/>
    <property type="match status" value="1"/>
</dbReference>
<feature type="binding site" evidence="10">
    <location>
        <begin position="144"/>
        <end position="147"/>
    </location>
    <ligand>
        <name>substrate</name>
    </ligand>
</feature>
<comment type="similarity">
    <text evidence="2 8">Belongs to the UDP-glucose/GDP-mannose dehydrogenase family.</text>
</comment>
<dbReference type="SMART" id="SM00984">
    <property type="entry name" value="UDPG_MGDP_dh_C"/>
    <property type="match status" value="1"/>
</dbReference>
<dbReference type="AlphaFoldDB" id="A0A2Z6TG11"/>
<sequence length="414" mass="46144">MNLKIAVAGTGYVGLSLATLLAQNNKVTAVDIVSEKVDLINNHNSPIIDKEIEDFLANKDLNLKATTDGKSAYKDADFVVIATPTNYDSEKNFFDTSAVEAVIKLVQEVNPNAIMIIKSTIPVGYTKSIREKFNTENIIFSPEFLREGHALYDNLHPSRIIVGTDLKNPKLVKAANTFASLLQEGAEDKDIPTLILGFTEAEAVKLFANTYLALRVSYFNELDTYAEEKGLNTQEIIDGIGLDPRIGDYYNNPSFGYGGYCLPKDTKQLLANYQDVPQNLISAIVQSNDTRKDFIADQVLDKAGYYAYDEDNTFDASKEKKVTIGVYRLTMKANSDNFRQSSVQGVMKRVKAKGAELIIYEPTLEDGSTFFGNKVVNDLDKFKKLSDSIIANRYSNNLDDVKGKVYTRDIFRED</sequence>
<dbReference type="Pfam" id="PF03721">
    <property type="entry name" value="UDPG_MGDP_dh_N"/>
    <property type="match status" value="1"/>
</dbReference>
<dbReference type="SUPFAM" id="SSF51735">
    <property type="entry name" value="NAD(P)-binding Rossmann-fold domains"/>
    <property type="match status" value="1"/>
</dbReference>
<feature type="binding site" evidence="10">
    <location>
        <position position="205"/>
    </location>
    <ligand>
        <name>substrate</name>
    </ligand>
</feature>
<evidence type="ECO:0000256" key="2">
    <source>
        <dbReference type="ARBA" id="ARBA00006601"/>
    </source>
</evidence>
<evidence type="ECO:0000256" key="1">
    <source>
        <dbReference type="ARBA" id="ARBA00004701"/>
    </source>
</evidence>
<evidence type="ECO:0000313" key="13">
    <source>
        <dbReference type="EMBL" id="GBG04992.1"/>
    </source>
</evidence>
<dbReference type="InterPro" id="IPR008927">
    <property type="entry name" value="6-PGluconate_DH-like_C_sf"/>
</dbReference>
<proteinExistence type="inferred from homology"/>
<dbReference type="InterPro" id="IPR013328">
    <property type="entry name" value="6PGD_dom2"/>
</dbReference>
<evidence type="ECO:0000256" key="7">
    <source>
        <dbReference type="ARBA" id="ARBA00047473"/>
    </source>
</evidence>
<dbReference type="NCBIfam" id="TIGR03026">
    <property type="entry name" value="NDP-sugDHase"/>
    <property type="match status" value="1"/>
</dbReference>
<dbReference type="Gene3D" id="1.10.1040.10">
    <property type="entry name" value="N-(1-d-carboxylethyl)-l-norvaline Dehydrogenase, domain 2"/>
    <property type="match status" value="1"/>
</dbReference>
<evidence type="ECO:0000256" key="4">
    <source>
        <dbReference type="ARBA" id="ARBA00015132"/>
    </source>
</evidence>
<evidence type="ECO:0000256" key="6">
    <source>
        <dbReference type="ARBA" id="ARBA00023027"/>
    </source>
</evidence>
<dbReference type="GO" id="GO:0000271">
    <property type="term" value="P:polysaccharide biosynthetic process"/>
    <property type="evidence" value="ECO:0007669"/>
    <property type="project" value="InterPro"/>
</dbReference>
<feature type="binding site" evidence="11">
    <location>
        <position position="339"/>
    </location>
    <ligand>
        <name>NAD(+)</name>
        <dbReference type="ChEBI" id="CHEBI:57540"/>
    </ligand>
</feature>
<evidence type="ECO:0000256" key="3">
    <source>
        <dbReference type="ARBA" id="ARBA00012954"/>
    </source>
</evidence>
<dbReference type="InterPro" id="IPR014027">
    <property type="entry name" value="UDP-Glc/GDP-Man_DH_C"/>
</dbReference>
<feature type="binding site" evidence="11">
    <location>
        <position position="264"/>
    </location>
    <ligand>
        <name>NAD(+)</name>
        <dbReference type="ChEBI" id="CHEBI:57540"/>
    </ligand>
</feature>
<dbReference type="EC" id="1.1.1.22" evidence="3 8"/>
<feature type="binding site" evidence="10">
    <location>
        <position position="258"/>
    </location>
    <ligand>
        <name>substrate</name>
    </ligand>
</feature>
<name>A0A2Z6TG11_9LACO</name>
<reference evidence="14" key="1">
    <citation type="submission" date="2018-03" db="EMBL/GenBank/DDBJ databases">
        <title>New taxa in the Lactobacillus gasseri group.</title>
        <authorList>
            <person name="Tanizawa Y."/>
            <person name="Tohno M."/>
            <person name="Endo A."/>
            <person name="Arita M."/>
        </authorList>
    </citation>
    <scope>NUCLEOTIDE SEQUENCE [LARGE SCALE GENOMIC DNA]</scope>
    <source>
        <strain evidence="14">DSM 24759</strain>
    </source>
</reference>
<feature type="binding site" evidence="10">
    <location>
        <begin position="250"/>
        <end position="254"/>
    </location>
    <ligand>
        <name>substrate</name>
    </ligand>
</feature>
<dbReference type="InterPro" id="IPR001732">
    <property type="entry name" value="UDP-Glc/GDP-Man_DH_N"/>
</dbReference>